<evidence type="ECO:0000256" key="5">
    <source>
        <dbReference type="ARBA" id="ARBA00022801"/>
    </source>
</evidence>
<dbReference type="PANTHER" id="PTHR37311">
    <property type="entry name" value="2-PHOSPHOSULFOLACTATE PHOSPHATASE-RELATED"/>
    <property type="match status" value="1"/>
</dbReference>
<dbReference type="RefSeq" id="WP_278429224.1">
    <property type="nucleotide sequence ID" value="NZ_DOLB01000111.1"/>
</dbReference>
<dbReference type="NCBIfam" id="NF002054">
    <property type="entry name" value="PRK00886.1-3"/>
    <property type="match status" value="1"/>
</dbReference>
<dbReference type="GO" id="GO:0050545">
    <property type="term" value="F:sulfopyruvate decarboxylase activity"/>
    <property type="evidence" value="ECO:0007669"/>
    <property type="project" value="TreeGrafter"/>
</dbReference>
<evidence type="ECO:0000313" key="9">
    <source>
        <dbReference type="EMBL" id="HBT49675.1"/>
    </source>
</evidence>
<dbReference type="FunFam" id="3.90.1560.10:FF:000001">
    <property type="entry name" value="Probable 2-phosphosulfolactate phosphatase"/>
    <property type="match status" value="1"/>
</dbReference>
<dbReference type="InterPro" id="IPR005238">
    <property type="entry name" value="ComB-like"/>
</dbReference>
<sequence>MFLQTYETYNSINDRDLKEKNVVVIDTLRATSVITTALFNGAKEVIPVSEVEEAIELSKNFDRDTFLLAGERNSQKIEGFDLSNSPLEYVPEKVKGKTIIFTTTNGTRALKKVASAEEVILGCLLNVSAVARYISKSSKDTVIVCAGTEGKFSFDDILTAGAIYEKLKSLTDFESDDLSKASYFLYKPYENNLYDIMKYGYHLRRLEELGYTEDIKFCLTVDKFDIVPKLKNGIVRTSQDF</sequence>
<dbReference type="GO" id="GO:0000287">
    <property type="term" value="F:magnesium ion binding"/>
    <property type="evidence" value="ECO:0007669"/>
    <property type="project" value="UniProtKB-UniRule"/>
</dbReference>
<evidence type="ECO:0000313" key="10">
    <source>
        <dbReference type="Proteomes" id="UP000264445"/>
    </source>
</evidence>
<keyword evidence="6 8" id="KW-0460">Magnesium</keyword>
<dbReference type="HAMAP" id="MF_00490">
    <property type="entry name" value="ComB"/>
    <property type="match status" value="1"/>
</dbReference>
<proteinExistence type="inferred from homology"/>
<evidence type="ECO:0000256" key="1">
    <source>
        <dbReference type="ARBA" id="ARBA00001946"/>
    </source>
</evidence>
<keyword evidence="5 8" id="KW-0378">Hydrolase</keyword>
<evidence type="ECO:0000256" key="3">
    <source>
        <dbReference type="ARBA" id="ARBA00012953"/>
    </source>
</evidence>
<accession>A0A101E5Q7</accession>
<comment type="similarity">
    <text evidence="2 8">Belongs to the ComB family.</text>
</comment>
<name>A0A101E5Q7_9THEO</name>
<evidence type="ECO:0000256" key="8">
    <source>
        <dbReference type="HAMAP-Rule" id="MF_00490"/>
    </source>
</evidence>
<dbReference type="EC" id="3.1.3.71" evidence="3 8"/>
<gene>
    <name evidence="8" type="primary">comB</name>
    <name evidence="9" type="ORF">DEA61_07605</name>
</gene>
<protein>
    <recommendedName>
        <fullName evidence="4 8">Probable 2-phosphosulfolactate phosphatase</fullName>
        <ecNumber evidence="3 8">3.1.3.71</ecNumber>
    </recommendedName>
</protein>
<evidence type="ECO:0000256" key="6">
    <source>
        <dbReference type="ARBA" id="ARBA00022842"/>
    </source>
</evidence>
<dbReference type="AlphaFoldDB" id="A0A101E5Q7"/>
<dbReference type="Pfam" id="PF04029">
    <property type="entry name" value="2-ph_phosp"/>
    <property type="match status" value="1"/>
</dbReference>
<comment type="caution">
    <text evidence="9">The sequence shown here is derived from an EMBL/GenBank/DDBJ whole genome shotgun (WGS) entry which is preliminary data.</text>
</comment>
<dbReference type="GO" id="GO:0050532">
    <property type="term" value="F:2-phosphosulfolactate phosphatase activity"/>
    <property type="evidence" value="ECO:0007669"/>
    <property type="project" value="UniProtKB-UniRule"/>
</dbReference>
<comment type="catalytic activity">
    <reaction evidence="7 8">
        <text>(2R)-O-phospho-3-sulfolactate + H2O = (2R)-3-sulfolactate + phosphate</text>
        <dbReference type="Rhea" id="RHEA:23416"/>
        <dbReference type="ChEBI" id="CHEBI:15377"/>
        <dbReference type="ChEBI" id="CHEBI:15597"/>
        <dbReference type="ChEBI" id="CHEBI:43474"/>
        <dbReference type="ChEBI" id="CHEBI:58738"/>
        <dbReference type="EC" id="3.1.3.71"/>
    </reaction>
</comment>
<evidence type="ECO:0000256" key="7">
    <source>
        <dbReference type="ARBA" id="ARBA00033711"/>
    </source>
</evidence>
<dbReference type="SUPFAM" id="SSF142823">
    <property type="entry name" value="ComB-like"/>
    <property type="match status" value="1"/>
</dbReference>
<reference evidence="9 10" key="1">
    <citation type="journal article" date="2018" name="Nat. Biotechnol.">
        <title>A standardized bacterial taxonomy based on genome phylogeny substantially revises the tree of life.</title>
        <authorList>
            <person name="Parks D.H."/>
            <person name="Chuvochina M."/>
            <person name="Waite D.W."/>
            <person name="Rinke C."/>
            <person name="Skarshewski A."/>
            <person name="Chaumeil P.A."/>
            <person name="Hugenholtz P."/>
        </authorList>
    </citation>
    <scope>NUCLEOTIDE SEQUENCE [LARGE SCALE GENOMIC DNA]</scope>
    <source>
        <strain evidence="9">UBA12544</strain>
    </source>
</reference>
<dbReference type="PANTHER" id="PTHR37311:SF1">
    <property type="entry name" value="2-PHOSPHOSULFOLACTATE PHOSPHATASE-RELATED"/>
    <property type="match status" value="1"/>
</dbReference>
<evidence type="ECO:0000256" key="2">
    <source>
        <dbReference type="ARBA" id="ARBA00009997"/>
    </source>
</evidence>
<comment type="cofactor">
    <cofactor evidence="1 8">
        <name>Mg(2+)</name>
        <dbReference type="ChEBI" id="CHEBI:18420"/>
    </cofactor>
</comment>
<dbReference type="Gene3D" id="3.90.1560.10">
    <property type="entry name" value="ComB-like"/>
    <property type="match status" value="1"/>
</dbReference>
<organism evidence="9 10">
    <name type="scientific">Caldanaerobacter subterraneus</name>
    <dbReference type="NCBI Taxonomy" id="911092"/>
    <lineage>
        <taxon>Bacteria</taxon>
        <taxon>Bacillati</taxon>
        <taxon>Bacillota</taxon>
        <taxon>Clostridia</taxon>
        <taxon>Thermoanaerobacterales</taxon>
        <taxon>Thermoanaerobacteraceae</taxon>
        <taxon>Caldanaerobacter</taxon>
    </lineage>
</organism>
<dbReference type="Proteomes" id="UP000264445">
    <property type="component" value="Unassembled WGS sequence"/>
</dbReference>
<dbReference type="InterPro" id="IPR036702">
    <property type="entry name" value="ComB-like_sf"/>
</dbReference>
<dbReference type="EMBL" id="DOLB01000111">
    <property type="protein sequence ID" value="HBT49675.1"/>
    <property type="molecule type" value="Genomic_DNA"/>
</dbReference>
<evidence type="ECO:0000256" key="4">
    <source>
        <dbReference type="ARBA" id="ARBA00021948"/>
    </source>
</evidence>